<organism evidence="1 2">
    <name type="scientific">Rhynchophorus ferrugineus</name>
    <name type="common">Red palm weevil</name>
    <name type="synonym">Curculio ferrugineus</name>
    <dbReference type="NCBI Taxonomy" id="354439"/>
    <lineage>
        <taxon>Eukaryota</taxon>
        <taxon>Metazoa</taxon>
        <taxon>Ecdysozoa</taxon>
        <taxon>Arthropoda</taxon>
        <taxon>Hexapoda</taxon>
        <taxon>Insecta</taxon>
        <taxon>Pterygota</taxon>
        <taxon>Neoptera</taxon>
        <taxon>Endopterygota</taxon>
        <taxon>Coleoptera</taxon>
        <taxon>Polyphaga</taxon>
        <taxon>Cucujiformia</taxon>
        <taxon>Curculionidae</taxon>
        <taxon>Dryophthorinae</taxon>
        <taxon>Rhynchophorus</taxon>
    </lineage>
</organism>
<proteinExistence type="predicted"/>
<reference evidence="1" key="1">
    <citation type="submission" date="2020-08" db="EMBL/GenBank/DDBJ databases">
        <title>Genome sequencing and assembly of the red palm weevil Rhynchophorus ferrugineus.</title>
        <authorList>
            <person name="Dias G.B."/>
            <person name="Bergman C.M."/>
            <person name="Manee M."/>
        </authorList>
    </citation>
    <scope>NUCLEOTIDE SEQUENCE</scope>
    <source>
        <strain evidence="1">AA-2017</strain>
        <tissue evidence="1">Whole larva</tissue>
    </source>
</reference>
<dbReference type="AlphaFoldDB" id="A0A834I2K0"/>
<comment type="caution">
    <text evidence="1">The sequence shown here is derived from an EMBL/GenBank/DDBJ whole genome shotgun (WGS) entry which is preliminary data.</text>
</comment>
<name>A0A834I2K0_RHYFE</name>
<keyword evidence="2" id="KW-1185">Reference proteome</keyword>
<dbReference type="EMBL" id="JAACXV010014163">
    <property type="protein sequence ID" value="KAF7269875.1"/>
    <property type="molecule type" value="Genomic_DNA"/>
</dbReference>
<sequence length="182" mass="21539">MESVHKGEKPLIEKNELKLREYPLRLSIRNEPRRIYRRAFSIEFREIHLGVFYPLKAFNVLGAERNFPRPKALKEKPHRKRREKVCSIIFLPCYPKKNSKSETPIKARMHSFPVPEPDFTNGLIPYPILGCRRFIFFPFRLFGSTTVRELNRKIRQTDERGKADQGEFKMEMKPVFTESVSG</sequence>
<evidence type="ECO:0000313" key="2">
    <source>
        <dbReference type="Proteomes" id="UP000625711"/>
    </source>
</evidence>
<protein>
    <submittedName>
        <fullName evidence="1">Uncharacterized protein</fullName>
    </submittedName>
</protein>
<gene>
    <name evidence="1" type="ORF">GWI33_017115</name>
</gene>
<dbReference type="Proteomes" id="UP000625711">
    <property type="component" value="Unassembled WGS sequence"/>
</dbReference>
<evidence type="ECO:0000313" key="1">
    <source>
        <dbReference type="EMBL" id="KAF7269875.1"/>
    </source>
</evidence>
<accession>A0A834I2K0</accession>